<accession>A0A7S1K239</accession>
<dbReference type="EMBL" id="HBGB01026650">
    <property type="protein sequence ID" value="CAD9060434.1"/>
    <property type="molecule type" value="Transcribed_RNA"/>
</dbReference>
<dbReference type="GO" id="GO:0016491">
    <property type="term" value="F:oxidoreductase activity"/>
    <property type="evidence" value="ECO:0007669"/>
    <property type="project" value="UniProtKB-KW"/>
</dbReference>
<feature type="chain" id="PRO_5031537991" evidence="3">
    <location>
        <begin position="16"/>
        <end position="311"/>
    </location>
</feature>
<dbReference type="CDD" id="cd05325">
    <property type="entry name" value="carb_red_sniffer_like_SDR_c"/>
    <property type="match status" value="1"/>
</dbReference>
<keyword evidence="3" id="KW-0732">Signal</keyword>
<keyword evidence="1" id="KW-0521">NADP</keyword>
<organism evidence="4">
    <name type="scientific">Vitrella brassicaformis</name>
    <dbReference type="NCBI Taxonomy" id="1169539"/>
    <lineage>
        <taxon>Eukaryota</taxon>
        <taxon>Sar</taxon>
        <taxon>Alveolata</taxon>
        <taxon>Colpodellida</taxon>
        <taxon>Vitrellaceae</taxon>
        <taxon>Vitrella</taxon>
    </lineage>
</organism>
<dbReference type="InterPro" id="IPR002347">
    <property type="entry name" value="SDR_fam"/>
</dbReference>
<proteinExistence type="predicted"/>
<dbReference type="Gene3D" id="3.40.50.720">
    <property type="entry name" value="NAD(P)-binding Rossmann-like Domain"/>
    <property type="match status" value="1"/>
</dbReference>
<dbReference type="PANTHER" id="PTHR43544:SF7">
    <property type="entry name" value="NADB-LER2"/>
    <property type="match status" value="1"/>
</dbReference>
<dbReference type="SUPFAM" id="SSF51735">
    <property type="entry name" value="NAD(P)-binding Rossmann-fold domains"/>
    <property type="match status" value="1"/>
</dbReference>
<protein>
    <submittedName>
        <fullName evidence="4">Uncharacterized protein</fullName>
    </submittedName>
</protein>
<dbReference type="AlphaFoldDB" id="A0A7S1K239"/>
<sequence length="311" mass="32921">MRWWLLPTCISLASAFIQLRPQTAPAPLLRSAKRPACKAAAAGAAAATDPDAADVQTAKMQTQTILISGCSRGIGLALTKHLISKGHTIVATCRDPQGATELKAVADSCKTNSTQDGSKGRVIVYPLDVGSSESIAAARASMERDGIDTIDCLICNAGVTVHGDPPQTCDRAAMLHVFDVNVCGVLDCIQTFTPLLRRSSRRLVVVISSRAGSLSMHRRGSITSYRCSKAAANMLVKNFALEESKNDTDGITFISVHPGTADTEMGRAGGAPLEPLLPVDESAAGIAKIVEEAGREDNGRFLQWDGQELTY</sequence>
<evidence type="ECO:0000256" key="2">
    <source>
        <dbReference type="ARBA" id="ARBA00023002"/>
    </source>
</evidence>
<keyword evidence="2" id="KW-0560">Oxidoreductase</keyword>
<evidence type="ECO:0000256" key="3">
    <source>
        <dbReference type="SAM" id="SignalP"/>
    </source>
</evidence>
<gene>
    <name evidence="4" type="ORF">VBRA1451_LOCUS15504</name>
</gene>
<reference evidence="4" key="1">
    <citation type="submission" date="2021-01" db="EMBL/GenBank/DDBJ databases">
        <authorList>
            <person name="Corre E."/>
            <person name="Pelletier E."/>
            <person name="Niang G."/>
            <person name="Scheremetjew M."/>
            <person name="Finn R."/>
            <person name="Kale V."/>
            <person name="Holt S."/>
            <person name="Cochrane G."/>
            <person name="Meng A."/>
            <person name="Brown T."/>
            <person name="Cohen L."/>
        </authorList>
    </citation>
    <scope>NUCLEOTIDE SEQUENCE</scope>
    <source>
        <strain evidence="4">CCMP3346</strain>
    </source>
</reference>
<dbReference type="InterPro" id="IPR036291">
    <property type="entry name" value="NAD(P)-bd_dom_sf"/>
</dbReference>
<dbReference type="InterPro" id="IPR051468">
    <property type="entry name" value="Fungal_SecMetab_SDRs"/>
</dbReference>
<dbReference type="PANTHER" id="PTHR43544">
    <property type="entry name" value="SHORT-CHAIN DEHYDROGENASE/REDUCTASE"/>
    <property type="match status" value="1"/>
</dbReference>
<feature type="signal peptide" evidence="3">
    <location>
        <begin position="1"/>
        <end position="15"/>
    </location>
</feature>
<dbReference type="GO" id="GO:0005737">
    <property type="term" value="C:cytoplasm"/>
    <property type="evidence" value="ECO:0007669"/>
    <property type="project" value="TreeGrafter"/>
</dbReference>
<evidence type="ECO:0000313" key="4">
    <source>
        <dbReference type="EMBL" id="CAD9060434.1"/>
    </source>
</evidence>
<dbReference type="Pfam" id="PF00106">
    <property type="entry name" value="adh_short"/>
    <property type="match status" value="1"/>
</dbReference>
<evidence type="ECO:0000256" key="1">
    <source>
        <dbReference type="ARBA" id="ARBA00022857"/>
    </source>
</evidence>
<name>A0A7S1K239_9ALVE</name>
<dbReference type="PRINTS" id="PR00081">
    <property type="entry name" value="GDHRDH"/>
</dbReference>